<dbReference type="SUPFAM" id="SSF54631">
    <property type="entry name" value="CBS-domain pair"/>
    <property type="match status" value="1"/>
</dbReference>
<feature type="domain" description="CBS" evidence="3">
    <location>
        <begin position="8"/>
        <end position="68"/>
    </location>
</feature>
<dbReference type="InterPro" id="IPR044725">
    <property type="entry name" value="CBSX3_CBS_dom"/>
</dbReference>
<dbReference type="InterPro" id="IPR051257">
    <property type="entry name" value="Diverse_CBS-Domain"/>
</dbReference>
<dbReference type="STRING" id="655015.B1812_05190"/>
<protein>
    <submittedName>
        <fullName evidence="4">Inosine-5-monophosphate dehydrogenase</fullName>
    </submittedName>
</protein>
<organism evidence="4 5">
    <name type="scientific">Methylocystis bryophila</name>
    <dbReference type="NCBI Taxonomy" id="655015"/>
    <lineage>
        <taxon>Bacteria</taxon>
        <taxon>Pseudomonadati</taxon>
        <taxon>Pseudomonadota</taxon>
        <taxon>Alphaproteobacteria</taxon>
        <taxon>Hyphomicrobiales</taxon>
        <taxon>Methylocystaceae</taxon>
        <taxon>Methylocystis</taxon>
    </lineage>
</organism>
<dbReference type="CDD" id="cd04623">
    <property type="entry name" value="CBS_pair_bac_euk"/>
    <property type="match status" value="1"/>
</dbReference>
<sequence length="143" mass="15650">MSIARILALKGAEVFTTTPEQKLKEVAAELARRGIGALVVIDRWGEVAGVVSETDILAAIGARGADALEDSVANHMGRNFRFLTEKDTVDDAMETMTIERRRHLPVLRDGHIVGLVSIGDVVKYRIDTIEAERLALHQYIATA</sequence>
<reference evidence="4 5" key="1">
    <citation type="submission" date="2017-02" db="EMBL/GenBank/DDBJ databases">
        <authorList>
            <person name="Peterson S.W."/>
        </authorList>
    </citation>
    <scope>NUCLEOTIDE SEQUENCE [LARGE SCALE GENOMIC DNA]</scope>
    <source>
        <strain evidence="4 5">S285</strain>
    </source>
</reference>
<dbReference type="PROSITE" id="PS51371">
    <property type="entry name" value="CBS"/>
    <property type="match status" value="2"/>
</dbReference>
<dbReference type="EMBL" id="CP019948">
    <property type="protein sequence ID" value="ARN80559.1"/>
    <property type="molecule type" value="Genomic_DNA"/>
</dbReference>
<dbReference type="InterPro" id="IPR046342">
    <property type="entry name" value="CBS_dom_sf"/>
</dbReference>
<dbReference type="SMART" id="SM00116">
    <property type="entry name" value="CBS"/>
    <property type="match status" value="2"/>
</dbReference>
<dbReference type="PANTHER" id="PTHR43080">
    <property type="entry name" value="CBS DOMAIN-CONTAINING PROTEIN CBSX3, MITOCHONDRIAL"/>
    <property type="match status" value="1"/>
</dbReference>
<evidence type="ECO:0000313" key="4">
    <source>
        <dbReference type="EMBL" id="ARN80559.1"/>
    </source>
</evidence>
<evidence type="ECO:0000259" key="3">
    <source>
        <dbReference type="PROSITE" id="PS51371"/>
    </source>
</evidence>
<proteinExistence type="predicted"/>
<evidence type="ECO:0000313" key="5">
    <source>
        <dbReference type="Proteomes" id="UP000193978"/>
    </source>
</evidence>
<keyword evidence="5" id="KW-1185">Reference proteome</keyword>
<gene>
    <name evidence="4" type="ORF">B1812_05190</name>
</gene>
<dbReference type="Gene3D" id="3.10.580.10">
    <property type="entry name" value="CBS-domain"/>
    <property type="match status" value="1"/>
</dbReference>
<dbReference type="OrthoDB" id="9807125at2"/>
<keyword evidence="1 2" id="KW-0129">CBS domain</keyword>
<dbReference type="KEGG" id="mbry:B1812_05190"/>
<evidence type="ECO:0000256" key="2">
    <source>
        <dbReference type="PROSITE-ProRule" id="PRU00703"/>
    </source>
</evidence>
<dbReference type="AlphaFoldDB" id="A0A1W6MST8"/>
<accession>A0A1W6MST8</accession>
<dbReference type="InterPro" id="IPR000644">
    <property type="entry name" value="CBS_dom"/>
</dbReference>
<dbReference type="Proteomes" id="UP000193978">
    <property type="component" value="Chromosome"/>
</dbReference>
<dbReference type="RefSeq" id="WP_085770632.1">
    <property type="nucleotide sequence ID" value="NZ_AP027149.1"/>
</dbReference>
<name>A0A1W6MST8_9HYPH</name>
<feature type="domain" description="CBS" evidence="3">
    <location>
        <begin position="76"/>
        <end position="132"/>
    </location>
</feature>
<dbReference type="Pfam" id="PF00571">
    <property type="entry name" value="CBS"/>
    <property type="match status" value="2"/>
</dbReference>
<evidence type="ECO:0000256" key="1">
    <source>
        <dbReference type="ARBA" id="ARBA00023122"/>
    </source>
</evidence>
<dbReference type="PANTHER" id="PTHR43080:SF2">
    <property type="entry name" value="CBS DOMAIN-CONTAINING PROTEIN"/>
    <property type="match status" value="1"/>
</dbReference>